<gene>
    <name evidence="1" type="ORF">MF646_11230</name>
</gene>
<organism evidence="1 2">
    <name type="scientific">Halalkalibacter alkaliphilus</name>
    <dbReference type="NCBI Taxonomy" id="2917993"/>
    <lineage>
        <taxon>Bacteria</taxon>
        <taxon>Bacillati</taxon>
        <taxon>Bacillota</taxon>
        <taxon>Bacilli</taxon>
        <taxon>Bacillales</taxon>
        <taxon>Bacillaceae</taxon>
        <taxon>Halalkalibacter</taxon>
    </lineage>
</organism>
<proteinExistence type="predicted"/>
<dbReference type="RefSeq" id="WP_250096588.1">
    <property type="nucleotide sequence ID" value="NZ_JAKRYL010000010.1"/>
</dbReference>
<keyword evidence="2" id="KW-1185">Reference proteome</keyword>
<accession>A0A9X2CT03</accession>
<comment type="caution">
    <text evidence="1">The sequence shown here is derived from an EMBL/GenBank/DDBJ whole genome shotgun (WGS) entry which is preliminary data.</text>
</comment>
<dbReference type="EMBL" id="JAKRYL010000010">
    <property type="protein sequence ID" value="MCL7747691.1"/>
    <property type="molecule type" value="Genomic_DNA"/>
</dbReference>
<dbReference type="AlphaFoldDB" id="A0A9X2CT03"/>
<name>A0A9X2CT03_9BACI</name>
<dbReference type="Proteomes" id="UP001139150">
    <property type="component" value="Unassembled WGS sequence"/>
</dbReference>
<reference evidence="1" key="1">
    <citation type="submission" date="2022-02" db="EMBL/GenBank/DDBJ databases">
        <title>Halalkalibacter sp. nov. isolated from Lonar Lake, India.</title>
        <authorList>
            <person name="Joshi A."/>
            <person name="Thite S."/>
            <person name="Lodha T."/>
        </authorList>
    </citation>
    <scope>NUCLEOTIDE SEQUENCE</scope>
    <source>
        <strain evidence="1">MEB205</strain>
    </source>
</reference>
<evidence type="ECO:0000313" key="1">
    <source>
        <dbReference type="EMBL" id="MCL7747691.1"/>
    </source>
</evidence>
<sequence>MMKYSNDCKGCQRNVSVTDEPLIYYSDSSIEDHDDDEFVNEELYSKRVQLCLDCTSLQYGSTCKYSGVLISYKAKRKNKSCPMPGAAKW</sequence>
<evidence type="ECO:0000313" key="2">
    <source>
        <dbReference type="Proteomes" id="UP001139150"/>
    </source>
</evidence>
<protein>
    <submittedName>
        <fullName evidence="1">Uncharacterized protein</fullName>
    </submittedName>
</protein>